<dbReference type="Proteomes" id="UP000728185">
    <property type="component" value="Unassembled WGS sequence"/>
</dbReference>
<gene>
    <name evidence="2" type="ORF">FBUS_00774</name>
</gene>
<organism evidence="2 3">
    <name type="scientific">Fasciolopsis buskii</name>
    <dbReference type="NCBI Taxonomy" id="27845"/>
    <lineage>
        <taxon>Eukaryota</taxon>
        <taxon>Metazoa</taxon>
        <taxon>Spiralia</taxon>
        <taxon>Lophotrochozoa</taxon>
        <taxon>Platyhelminthes</taxon>
        <taxon>Trematoda</taxon>
        <taxon>Digenea</taxon>
        <taxon>Plagiorchiida</taxon>
        <taxon>Echinostomata</taxon>
        <taxon>Echinostomatoidea</taxon>
        <taxon>Fasciolidae</taxon>
        <taxon>Fasciolopsis</taxon>
    </lineage>
</organism>
<dbReference type="EMBL" id="LUCM01001935">
    <property type="protein sequence ID" value="KAA0198106.1"/>
    <property type="molecule type" value="Genomic_DNA"/>
</dbReference>
<comment type="caution">
    <text evidence="2">The sequence shown here is derived from an EMBL/GenBank/DDBJ whole genome shotgun (WGS) entry which is preliminary data.</text>
</comment>
<keyword evidence="3" id="KW-1185">Reference proteome</keyword>
<reference evidence="2" key="1">
    <citation type="submission" date="2019-05" db="EMBL/GenBank/DDBJ databases">
        <title>Annotation for the trematode Fasciolopsis buski.</title>
        <authorList>
            <person name="Choi Y.-J."/>
        </authorList>
    </citation>
    <scope>NUCLEOTIDE SEQUENCE</scope>
    <source>
        <strain evidence="2">HT</strain>
        <tissue evidence="2">Whole worm</tissue>
    </source>
</reference>
<dbReference type="OrthoDB" id="10398569at2759"/>
<feature type="signal peptide" evidence="1">
    <location>
        <begin position="1"/>
        <end position="19"/>
    </location>
</feature>
<evidence type="ECO:0000313" key="3">
    <source>
        <dbReference type="Proteomes" id="UP000728185"/>
    </source>
</evidence>
<feature type="chain" id="PRO_5034111786" evidence="1">
    <location>
        <begin position="20"/>
        <end position="71"/>
    </location>
</feature>
<dbReference type="AlphaFoldDB" id="A0A8E0VQ74"/>
<accession>A0A8E0VQ74</accession>
<name>A0A8E0VQ74_9TREM</name>
<evidence type="ECO:0000256" key="1">
    <source>
        <dbReference type="SAM" id="SignalP"/>
    </source>
</evidence>
<protein>
    <submittedName>
        <fullName evidence="2">Uncharacterized protein</fullName>
    </submittedName>
</protein>
<sequence>MKLIVIVLFSVLTFQVALCEPIRVLPQPRCVRIENVLYCAQGHIQKRDSELEQAFYSGYGKRSTGEYSPFI</sequence>
<proteinExistence type="predicted"/>
<keyword evidence="1" id="KW-0732">Signal</keyword>
<evidence type="ECO:0000313" key="2">
    <source>
        <dbReference type="EMBL" id="KAA0198106.1"/>
    </source>
</evidence>